<dbReference type="PANTHER" id="PTHR43792">
    <property type="entry name" value="GNAT FAMILY, PUTATIVE (AFU_ORTHOLOGUE AFUA_3G00765)-RELATED-RELATED"/>
    <property type="match status" value="1"/>
</dbReference>
<feature type="domain" description="N-acetyltransferase" evidence="1">
    <location>
        <begin position="11"/>
        <end position="175"/>
    </location>
</feature>
<proteinExistence type="predicted"/>
<dbReference type="InterPro" id="IPR000182">
    <property type="entry name" value="GNAT_dom"/>
</dbReference>
<gene>
    <name evidence="2" type="ORF">ACJDT4_11530</name>
</gene>
<dbReference type="EMBL" id="JBJIAA010000008">
    <property type="protein sequence ID" value="MFL0251055.1"/>
    <property type="molecule type" value="Genomic_DNA"/>
</dbReference>
<evidence type="ECO:0000313" key="2">
    <source>
        <dbReference type="EMBL" id="MFL0251055.1"/>
    </source>
</evidence>
<dbReference type="SUPFAM" id="SSF55729">
    <property type="entry name" value="Acyl-CoA N-acyltransferases (Nat)"/>
    <property type="match status" value="1"/>
</dbReference>
<sequence length="176" mass="20518">MIFKSLETERLILKNIAVEDREFIFSQFSDPVVTKYLFDREPLTDIGGADEILELYLSQPEPHLHHRWILVRKTDGVKMGTCGIHRWDQEAGTAEVGYDLKEEFWGKGYMQEAMKKVIEFAVNDMHVKEINAFVYSNNEKSKQLVEKLGFVVSGSSYEVFRGNKYPHKVYTLYVEK</sequence>
<protein>
    <submittedName>
        <fullName evidence="2">GNAT family N-acetyltransferase</fullName>
        <ecNumber evidence="2">2.3.-.-</ecNumber>
    </submittedName>
</protein>
<name>A0ABW8TGD0_9CLOT</name>
<dbReference type="PANTHER" id="PTHR43792:SF9">
    <property type="entry name" value="RIBOSOMAL-PROTEIN-ALANINE ACETYLTRANSFERASE"/>
    <property type="match status" value="1"/>
</dbReference>
<evidence type="ECO:0000259" key="1">
    <source>
        <dbReference type="PROSITE" id="PS51186"/>
    </source>
</evidence>
<evidence type="ECO:0000313" key="3">
    <source>
        <dbReference type="Proteomes" id="UP001623592"/>
    </source>
</evidence>
<dbReference type="Pfam" id="PF13302">
    <property type="entry name" value="Acetyltransf_3"/>
    <property type="match status" value="1"/>
</dbReference>
<keyword evidence="2" id="KW-0808">Transferase</keyword>
<reference evidence="2 3" key="1">
    <citation type="submission" date="2024-11" db="EMBL/GenBank/DDBJ databases">
        <authorList>
            <person name="Heng Y.C."/>
            <person name="Lim A.C.H."/>
            <person name="Lee J.K.Y."/>
            <person name="Kittelmann S."/>
        </authorList>
    </citation>
    <scope>NUCLEOTIDE SEQUENCE [LARGE SCALE GENOMIC DNA]</scope>
    <source>
        <strain evidence="2 3">WILCCON 0114</strain>
    </source>
</reference>
<dbReference type="Proteomes" id="UP001623592">
    <property type="component" value="Unassembled WGS sequence"/>
</dbReference>
<keyword evidence="2" id="KW-0012">Acyltransferase</keyword>
<comment type="caution">
    <text evidence="2">The sequence shown here is derived from an EMBL/GenBank/DDBJ whole genome shotgun (WGS) entry which is preliminary data.</text>
</comment>
<organism evidence="2 3">
    <name type="scientific">Clostridium neuense</name>
    <dbReference type="NCBI Taxonomy" id="1728934"/>
    <lineage>
        <taxon>Bacteria</taxon>
        <taxon>Bacillati</taxon>
        <taxon>Bacillota</taxon>
        <taxon>Clostridia</taxon>
        <taxon>Eubacteriales</taxon>
        <taxon>Clostridiaceae</taxon>
        <taxon>Clostridium</taxon>
    </lineage>
</organism>
<accession>A0ABW8TGD0</accession>
<dbReference type="InterPro" id="IPR016181">
    <property type="entry name" value="Acyl_CoA_acyltransferase"/>
</dbReference>
<dbReference type="EC" id="2.3.-.-" evidence="2"/>
<keyword evidence="3" id="KW-1185">Reference proteome</keyword>
<dbReference type="InterPro" id="IPR051531">
    <property type="entry name" value="N-acetyltransferase"/>
</dbReference>
<dbReference type="Gene3D" id="3.40.630.30">
    <property type="match status" value="1"/>
</dbReference>
<dbReference type="GO" id="GO:0016746">
    <property type="term" value="F:acyltransferase activity"/>
    <property type="evidence" value="ECO:0007669"/>
    <property type="project" value="UniProtKB-KW"/>
</dbReference>
<dbReference type="PROSITE" id="PS51186">
    <property type="entry name" value="GNAT"/>
    <property type="match status" value="1"/>
</dbReference>
<dbReference type="RefSeq" id="WP_406787711.1">
    <property type="nucleotide sequence ID" value="NZ_JBJIAA010000008.1"/>
</dbReference>